<feature type="domain" description="Reverse transcriptase" evidence="2">
    <location>
        <begin position="1"/>
        <end position="192"/>
    </location>
</feature>
<evidence type="ECO:0000256" key="1">
    <source>
        <dbReference type="SAM" id="SignalP"/>
    </source>
</evidence>
<dbReference type="OrthoDB" id="419189at2759"/>
<name>A0A9Q1E4M5_SYNKA</name>
<reference evidence="3" key="1">
    <citation type="journal article" date="2023" name="Science">
        <title>Genome structures resolve the early diversification of teleost fishes.</title>
        <authorList>
            <person name="Parey E."/>
            <person name="Louis A."/>
            <person name="Montfort J."/>
            <person name="Bouchez O."/>
            <person name="Roques C."/>
            <person name="Iampietro C."/>
            <person name="Lluch J."/>
            <person name="Castinel A."/>
            <person name="Donnadieu C."/>
            <person name="Desvignes T."/>
            <person name="Floi Bucao C."/>
            <person name="Jouanno E."/>
            <person name="Wen M."/>
            <person name="Mejri S."/>
            <person name="Dirks R."/>
            <person name="Jansen H."/>
            <person name="Henkel C."/>
            <person name="Chen W.J."/>
            <person name="Zahm M."/>
            <person name="Cabau C."/>
            <person name="Klopp C."/>
            <person name="Thompson A.W."/>
            <person name="Robinson-Rechavi M."/>
            <person name="Braasch I."/>
            <person name="Lecointre G."/>
            <person name="Bobe J."/>
            <person name="Postlethwait J.H."/>
            <person name="Berthelot C."/>
            <person name="Roest Crollius H."/>
            <person name="Guiguen Y."/>
        </authorList>
    </citation>
    <scope>NUCLEOTIDE SEQUENCE</scope>
    <source>
        <strain evidence="3">WJC10195</strain>
    </source>
</reference>
<protein>
    <recommendedName>
        <fullName evidence="2">Reverse transcriptase domain-containing protein</fullName>
    </recommendedName>
</protein>
<evidence type="ECO:0000313" key="3">
    <source>
        <dbReference type="EMBL" id="KAJ8332186.1"/>
    </source>
</evidence>
<dbReference type="PANTHER" id="PTHR33332">
    <property type="entry name" value="REVERSE TRANSCRIPTASE DOMAIN-CONTAINING PROTEIN"/>
    <property type="match status" value="1"/>
</dbReference>
<accession>A0A9Q1E4M5</accession>
<dbReference type="PROSITE" id="PS50878">
    <property type="entry name" value="RT_POL"/>
    <property type="match status" value="1"/>
</dbReference>
<dbReference type="AlphaFoldDB" id="A0A9Q1E4M5"/>
<feature type="chain" id="PRO_5040207824" description="Reverse transcriptase domain-containing protein" evidence="1">
    <location>
        <begin position="25"/>
        <end position="392"/>
    </location>
</feature>
<gene>
    <name evidence="3" type="ORF">SKAU_G00428360</name>
</gene>
<comment type="caution">
    <text evidence="3">The sequence shown here is derived from an EMBL/GenBank/DDBJ whole genome shotgun (WGS) entry which is preliminary data.</text>
</comment>
<dbReference type="Pfam" id="PF00078">
    <property type="entry name" value="RVT_1"/>
    <property type="match status" value="1"/>
</dbReference>
<dbReference type="Proteomes" id="UP001152622">
    <property type="component" value="Unassembled WGS sequence"/>
</dbReference>
<dbReference type="EMBL" id="JAINUF010000033">
    <property type="protein sequence ID" value="KAJ8332186.1"/>
    <property type="molecule type" value="Genomic_DNA"/>
</dbReference>
<organism evidence="3 4">
    <name type="scientific">Synaphobranchus kaupii</name>
    <name type="common">Kaup's arrowtooth eel</name>
    <dbReference type="NCBI Taxonomy" id="118154"/>
    <lineage>
        <taxon>Eukaryota</taxon>
        <taxon>Metazoa</taxon>
        <taxon>Chordata</taxon>
        <taxon>Craniata</taxon>
        <taxon>Vertebrata</taxon>
        <taxon>Euteleostomi</taxon>
        <taxon>Actinopterygii</taxon>
        <taxon>Neopterygii</taxon>
        <taxon>Teleostei</taxon>
        <taxon>Anguilliformes</taxon>
        <taxon>Synaphobranchidae</taxon>
        <taxon>Synaphobranchus</taxon>
    </lineage>
</organism>
<sequence>MVLLLTSADSGALNILLLLDLSAAFDTVDHSILLQRLGQLGVEGTALDWFTSYLSGRQQFISLSGHTSSLSPVTQGVPQGSVLGPLLFICYLFPLGHIIRKFNMDFHCYADDTQIYISTKSTQNPPLTHINTCISTIKTWLTHNFLKLNSDKTELLLIGTKSTLSKTGPISLTIDDSTITPSPLARNLGFILDPTLSFVPHVSSVIKTSYFHLRNIARIRHCLSPSAAENLIHAFISSRLDYCNSLLTGITSHSLHRLQMVQNSAARLLTHTRSREHITPVLQSLHWLPIKERINFKVLLLTFKALHSLAPPYLTDLLLPLRPTRTLRSAATNTLFIPSSKLKTFGDRAFSRTAPRLWNSLPQTVRDSPTLPIFKSRLKTFLFSQAYNLPYP</sequence>
<keyword evidence="1" id="KW-0732">Signal</keyword>
<feature type="signal peptide" evidence="1">
    <location>
        <begin position="1"/>
        <end position="24"/>
    </location>
</feature>
<evidence type="ECO:0000313" key="4">
    <source>
        <dbReference type="Proteomes" id="UP001152622"/>
    </source>
</evidence>
<dbReference type="InterPro" id="IPR000477">
    <property type="entry name" value="RT_dom"/>
</dbReference>
<proteinExistence type="predicted"/>
<keyword evidence="4" id="KW-1185">Reference proteome</keyword>
<evidence type="ECO:0000259" key="2">
    <source>
        <dbReference type="PROSITE" id="PS50878"/>
    </source>
</evidence>